<comment type="similarity">
    <text evidence="1">Belongs to the N(4)/N(6)-methyltransferase family.</text>
</comment>
<dbReference type="InterPro" id="IPR003356">
    <property type="entry name" value="DNA_methylase_A-5"/>
</dbReference>
<organism evidence="10 11">
    <name type="scientific">Hoylesella nanceiensis</name>
    <dbReference type="NCBI Taxonomy" id="425941"/>
    <lineage>
        <taxon>Bacteria</taxon>
        <taxon>Pseudomonadati</taxon>
        <taxon>Bacteroidota</taxon>
        <taxon>Bacteroidia</taxon>
        <taxon>Bacteroidales</taxon>
        <taxon>Prevotellaceae</taxon>
        <taxon>Hoylesella</taxon>
    </lineage>
</organism>
<dbReference type="PANTHER" id="PTHR42933:SF3">
    <property type="entry name" value="TYPE I RESTRICTION ENZYME MJAVIII METHYLASE SUBUNIT"/>
    <property type="match status" value="1"/>
</dbReference>
<keyword evidence="3" id="KW-0489">Methyltransferase</keyword>
<gene>
    <name evidence="10" type="ORF">KZO38_04145</name>
</gene>
<dbReference type="PROSITE" id="PS00092">
    <property type="entry name" value="N6_MTASE"/>
    <property type="match status" value="1"/>
</dbReference>
<proteinExistence type="inferred from homology"/>
<keyword evidence="4" id="KW-0808">Transferase</keyword>
<evidence type="ECO:0000256" key="4">
    <source>
        <dbReference type="ARBA" id="ARBA00022679"/>
    </source>
</evidence>
<dbReference type="Proteomes" id="UP000788426">
    <property type="component" value="Unassembled WGS sequence"/>
</dbReference>
<keyword evidence="6" id="KW-0680">Restriction system</keyword>
<keyword evidence="5" id="KW-0949">S-adenosyl-L-methionine</keyword>
<dbReference type="PANTHER" id="PTHR42933">
    <property type="entry name" value="SLR6095 PROTEIN"/>
    <property type="match status" value="1"/>
</dbReference>
<dbReference type="RefSeq" id="WP_219480231.1">
    <property type="nucleotide sequence ID" value="NZ_JAHXCT010000002.1"/>
</dbReference>
<dbReference type="EC" id="2.1.1.72" evidence="2"/>
<evidence type="ECO:0000256" key="2">
    <source>
        <dbReference type="ARBA" id="ARBA00011900"/>
    </source>
</evidence>
<evidence type="ECO:0000256" key="7">
    <source>
        <dbReference type="ARBA" id="ARBA00047942"/>
    </source>
</evidence>
<evidence type="ECO:0000256" key="3">
    <source>
        <dbReference type="ARBA" id="ARBA00022603"/>
    </source>
</evidence>
<evidence type="ECO:0000313" key="10">
    <source>
        <dbReference type="EMBL" id="MBW4768949.1"/>
    </source>
</evidence>
<protein>
    <recommendedName>
        <fullName evidence="2">site-specific DNA-methyltransferase (adenine-specific)</fullName>
        <ecNumber evidence="2">2.1.1.72</ecNumber>
    </recommendedName>
</protein>
<dbReference type="Pfam" id="PF02384">
    <property type="entry name" value="N6_Mtase"/>
    <property type="match status" value="1"/>
</dbReference>
<reference evidence="10 11" key="1">
    <citation type="submission" date="2021-07" db="EMBL/GenBank/DDBJ databases">
        <title>Genomic diversity and antimicrobial resistance of Prevotella spp. isolated from chronic lung disease airways.</title>
        <authorList>
            <person name="Webb K.A."/>
            <person name="Olagoke O.S."/>
            <person name="Baird T."/>
            <person name="Neill J."/>
            <person name="Pham A."/>
            <person name="Wells T.J."/>
            <person name="Ramsay K.A."/>
            <person name="Bell S.C."/>
            <person name="Sarovich D.S."/>
            <person name="Price E.P."/>
        </authorList>
    </citation>
    <scope>NUCLEOTIDE SEQUENCE [LARGE SCALE GENOMIC DNA]</scope>
    <source>
        <strain evidence="10 11">SCHI0011.S.12</strain>
    </source>
</reference>
<comment type="catalytic activity">
    <reaction evidence="7">
        <text>a 2'-deoxyadenosine in DNA + S-adenosyl-L-methionine = an N(6)-methyl-2'-deoxyadenosine in DNA + S-adenosyl-L-homocysteine + H(+)</text>
        <dbReference type="Rhea" id="RHEA:15197"/>
        <dbReference type="Rhea" id="RHEA-COMP:12418"/>
        <dbReference type="Rhea" id="RHEA-COMP:12419"/>
        <dbReference type="ChEBI" id="CHEBI:15378"/>
        <dbReference type="ChEBI" id="CHEBI:57856"/>
        <dbReference type="ChEBI" id="CHEBI:59789"/>
        <dbReference type="ChEBI" id="CHEBI:90615"/>
        <dbReference type="ChEBI" id="CHEBI:90616"/>
        <dbReference type="EC" id="2.1.1.72"/>
    </reaction>
</comment>
<name>A0ABS6YDZ5_9BACT</name>
<keyword evidence="11" id="KW-1185">Reference proteome</keyword>
<evidence type="ECO:0000256" key="5">
    <source>
        <dbReference type="ARBA" id="ARBA00022691"/>
    </source>
</evidence>
<evidence type="ECO:0000259" key="8">
    <source>
        <dbReference type="Pfam" id="PF02384"/>
    </source>
</evidence>
<evidence type="ECO:0000313" key="11">
    <source>
        <dbReference type="Proteomes" id="UP000788426"/>
    </source>
</evidence>
<dbReference type="InterPro" id="IPR002052">
    <property type="entry name" value="DNA_methylase_N6_adenine_CS"/>
</dbReference>
<evidence type="ECO:0000256" key="6">
    <source>
        <dbReference type="ARBA" id="ARBA00022747"/>
    </source>
</evidence>
<dbReference type="InterPro" id="IPR051537">
    <property type="entry name" value="DNA_Adenine_Mtase"/>
</dbReference>
<dbReference type="InterPro" id="IPR022749">
    <property type="entry name" value="D12N6_MeTrfase_N"/>
</dbReference>
<feature type="domain" description="DNA methylase adenine-specific" evidence="8">
    <location>
        <begin position="182"/>
        <end position="497"/>
    </location>
</feature>
<dbReference type="EMBL" id="JAHXCT010000002">
    <property type="protein sequence ID" value="MBW4768949.1"/>
    <property type="molecule type" value="Genomic_DNA"/>
</dbReference>
<feature type="domain" description="N6 adenine-specific DNA methyltransferase N-terminal" evidence="9">
    <location>
        <begin position="19"/>
        <end position="165"/>
    </location>
</feature>
<accession>A0ABS6YDZ5</accession>
<dbReference type="Pfam" id="PF12161">
    <property type="entry name" value="HsdM_N"/>
    <property type="match status" value="1"/>
</dbReference>
<comment type="caution">
    <text evidence="10">The sequence shown here is derived from an EMBL/GenBank/DDBJ whole genome shotgun (WGS) entry which is preliminary data.</text>
</comment>
<evidence type="ECO:0000259" key="9">
    <source>
        <dbReference type="Pfam" id="PF12161"/>
    </source>
</evidence>
<evidence type="ECO:0000256" key="1">
    <source>
        <dbReference type="ARBA" id="ARBA00006594"/>
    </source>
</evidence>
<sequence>MNEQQQQQSLSINVQEKANLIWAIADKLVGHYKPHEYGNVILPMCVIKRFHDTLKPYKKQTEALQKQYKEVVKQMQENDPNNADAVDEEQIKSVIASQLHLQFCNVSGLDFAALTAEPKQIEENLNAYLRGFSKEVRLILDNFGFNREIEKLANRNLLYEIIKAFDTDKGDLSPEKISSVEMGYIFEELIRKFSESFDDQAGSHFTARDIIYLMADLLVHNQIDELKQQGKFLSIYDMTMGTSQMLACLDEKLKQINSSVDVKAYGQELNEQTYAIALADMLIKGGDVSNFKLGNTLSDDQLSDYTFNYIISNPPFGIEWKTAQDEVFAEHNMGERGRFAPGLPAQGDGQLLFMLNGVAKLDKDNGRMAIIQNGSSLFKGDATSGESNIRGYLLENDYLEAIVQLPNDLFYNTGIATYVWLVTKTKPSNRKGKVQLIDASKCFEKRRKSLGSKRVDISEQCRQVIVQAYSEFTNKSYGSEANNTLVESKVFDNDYFKYRKLSIQQPLRCWYYANKQVELSALKDKDRAYIETILPLYSTIFSGERMSDSDFFACLKAHQIKATQAQIKLIRTVLGTKDASAPAALAKPLDPKCTELVADSSLSDTETIPFQTNTEAYLQANVAPFAPDFWVDGEPKIGYEIPFTREFYRYEQPQSSETIYKELQQLEEQELQLMRRIMN</sequence>